<dbReference type="EMBL" id="QJNS01000263">
    <property type="protein sequence ID" value="RYO81084.1"/>
    <property type="molecule type" value="Genomic_DNA"/>
</dbReference>
<feature type="domain" description="Putative ER transporter 6TM N-terminal" evidence="7">
    <location>
        <begin position="111"/>
        <end position="409"/>
    </location>
</feature>
<dbReference type="PANTHER" id="PTHR37994:SF4">
    <property type="entry name" value="ER TRANSPORTER 6TM N-TERMINAL DOMAIN-CONTAINING PROTEIN-RELATED"/>
    <property type="match status" value="1"/>
</dbReference>
<evidence type="ECO:0000256" key="5">
    <source>
        <dbReference type="SAM" id="MobiDB-lite"/>
    </source>
</evidence>
<feature type="compositionally biased region" description="Low complexity" evidence="5">
    <location>
        <begin position="1070"/>
        <end position="1081"/>
    </location>
</feature>
<dbReference type="InterPro" id="IPR018823">
    <property type="entry name" value="ArAE_2_N"/>
</dbReference>
<keyword evidence="10" id="KW-1185">Reference proteome</keyword>
<dbReference type="Pfam" id="PF13515">
    <property type="entry name" value="FUSC_2"/>
    <property type="match status" value="1"/>
</dbReference>
<feature type="transmembrane region" description="Helical" evidence="6">
    <location>
        <begin position="784"/>
        <end position="804"/>
    </location>
</feature>
<feature type="transmembrane region" description="Helical" evidence="6">
    <location>
        <begin position="682"/>
        <end position="702"/>
    </location>
</feature>
<proteinExistence type="predicted"/>
<feature type="transmembrane region" description="Helical" evidence="6">
    <location>
        <begin position="629"/>
        <end position="647"/>
    </location>
</feature>
<evidence type="ECO:0000256" key="1">
    <source>
        <dbReference type="ARBA" id="ARBA00004141"/>
    </source>
</evidence>
<evidence type="ECO:0000256" key="3">
    <source>
        <dbReference type="ARBA" id="ARBA00022989"/>
    </source>
</evidence>
<dbReference type="PRINTS" id="PR02047">
    <property type="entry name" value="BREFELDNASP4"/>
</dbReference>
<feature type="transmembrane region" description="Helical" evidence="6">
    <location>
        <begin position="169"/>
        <end position="188"/>
    </location>
</feature>
<evidence type="ECO:0000256" key="6">
    <source>
        <dbReference type="SAM" id="Phobius"/>
    </source>
</evidence>
<feature type="compositionally biased region" description="Low complexity" evidence="5">
    <location>
        <begin position="331"/>
        <end position="343"/>
    </location>
</feature>
<feature type="transmembrane region" description="Helical" evidence="6">
    <location>
        <begin position="81"/>
        <end position="107"/>
    </location>
</feature>
<feature type="transmembrane region" description="Helical" evidence="6">
    <location>
        <begin position="42"/>
        <end position="69"/>
    </location>
</feature>
<evidence type="ECO:0000313" key="10">
    <source>
        <dbReference type="Proteomes" id="UP000294003"/>
    </source>
</evidence>
<reference evidence="9 10" key="1">
    <citation type="submission" date="2018-06" db="EMBL/GenBank/DDBJ databases">
        <title>Complete Genomes of Monosporascus.</title>
        <authorList>
            <person name="Robinson A.J."/>
            <person name="Natvig D.O."/>
        </authorList>
    </citation>
    <scope>NUCLEOTIDE SEQUENCE [LARGE SCALE GENOMIC DNA]</scope>
    <source>
        <strain evidence="9 10">CBS 609.92</strain>
    </source>
</reference>
<evidence type="ECO:0008006" key="11">
    <source>
        <dbReference type="Google" id="ProtNLM"/>
    </source>
</evidence>
<name>A0ABY0GZH5_9PEZI</name>
<feature type="compositionally biased region" description="Acidic residues" evidence="5">
    <location>
        <begin position="321"/>
        <end position="330"/>
    </location>
</feature>
<feature type="transmembrane region" description="Helical" evidence="6">
    <location>
        <begin position="113"/>
        <end position="132"/>
    </location>
</feature>
<feature type="region of interest" description="Disordered" evidence="5">
    <location>
        <begin position="1067"/>
        <end position="1091"/>
    </location>
</feature>
<feature type="compositionally biased region" description="Basic residues" evidence="5">
    <location>
        <begin position="348"/>
        <end position="357"/>
    </location>
</feature>
<protein>
    <recommendedName>
        <fullName evidence="11">ER transporter 6TM N-terminal domain-containing protein</fullName>
    </recommendedName>
</protein>
<feature type="transmembrane region" description="Helical" evidence="6">
    <location>
        <begin position="139"/>
        <end position="157"/>
    </location>
</feature>
<accession>A0ABY0GZH5</accession>
<dbReference type="Proteomes" id="UP000294003">
    <property type="component" value="Unassembled WGS sequence"/>
</dbReference>
<comment type="subcellular location">
    <subcellularLocation>
        <location evidence="1">Membrane</location>
        <topology evidence="1">Multi-pass membrane protein</topology>
    </subcellularLocation>
</comment>
<dbReference type="InterPro" id="IPR023244">
    <property type="entry name" value="Brefeldin_A-sensitivity_4"/>
</dbReference>
<feature type="region of interest" description="Disordered" evidence="5">
    <location>
        <begin position="312"/>
        <end position="357"/>
    </location>
</feature>
<feature type="region of interest" description="Disordered" evidence="5">
    <location>
        <begin position="533"/>
        <end position="602"/>
    </location>
</feature>
<feature type="domain" description="Integral membrane bound transporter" evidence="8">
    <location>
        <begin position="655"/>
        <end position="797"/>
    </location>
</feature>
<feature type="compositionally biased region" description="Basic and acidic residues" evidence="5">
    <location>
        <begin position="550"/>
        <end position="559"/>
    </location>
</feature>
<feature type="compositionally biased region" description="Basic and acidic residues" evidence="5">
    <location>
        <begin position="566"/>
        <end position="578"/>
    </location>
</feature>
<evidence type="ECO:0000259" key="7">
    <source>
        <dbReference type="Pfam" id="PF10337"/>
    </source>
</evidence>
<sequence>MVSTGAGWKRKLDECLATITTNLQRNHLWQRMLKNTVCTTTILIVGITPAVVAVYGPSTYLGAMVTVFGHPGRRFGELCEALILIVLGAFVGMAWSSLGLYLSSLVIDSNLDAACGIRAIFFALAVILHGILRSSTPRLFLFVFLMLLVSITVLTGTATSVSTSMITQIAYPILTAAAVVIVVNVSIFPELSSDFLGISTIETLCETVKCLRDAGAWFISKSSEANPDNSEKTSSTDSRSKLVLLTDKKGELRSQLESLKTAQAESNFELVFAVLPPRSLKRISVTAMTRLVQTTISLVNACESKYALAGDDEDTTRGAAENDDTDDSDSTTDSSSESSQSEDAGASKKPRKRKYKHQRNLELIKPIREIESGDSKLLEHILTQVRDPVRALHDEIHRAVQVITVALSHCYDVSKLPSGVPRPDGIILEEIDVRMTVFADALSHFDLNSAKALENAAAMAYHRGSQGDIMPGMEIHLISSFLTSTREAAAQVLDMLRYSRTLLEKRDARSGRRRFYFPKISWDKWLTTGGESDASALPENARKAARTGRGLREDHKNHDDDPENDSNEKLLRRNKDEETGYANRKQQTSPWAGERPRRSGPRKSDVNAILWLRGLAADAVEFFADSDDLAYALKMTIAAFLLTWPAFVPEWHAWYRSVRGSWASLQLIIVFEVAVGTSFHGFFMRVFGVVFGCAVGFLSYLIGRGNHVVAVVVLTLGAILSFYVQLGTGYVKTGIISTVSMSVVGLGKSLPRLGEFDSVLANSRPATVLQQNDHRPWEIFVQRLICFLVGGAVALMVEMFLFPVRARDRLVESLASSIQQISQMEACLAIGIDSPTNGNVKSRAVNANFQRAKGKAEQALSAARTFLPFCLTEPRLKGSFKGQTMIYREMIFVLFQIIERMDNVLHLRNVYGNSVLEELSAEVLPYRRNVAGSITITLFAVHEALTTRLPLPQFLPSSRVAQLRVISCVRELLLRRAISGSTSGAATPAVADGDTSTPLSSHFLRYMTKQTFLSWNAASAGIIEIIEYLEELVDLAKLLVGVNAFRSGMLERPNFHEHMKKVREREARFAGTGATATATGAEQPLEKMRSRPSTRVLRRRAFSLGFANPHHHDPVARGRGSFVPSARNNAADTVLGENEVEDDLPISLQRVRTKRMEEREFERLRRARTLDPKGKGVSRVSTWTG</sequence>
<evidence type="ECO:0000313" key="9">
    <source>
        <dbReference type="EMBL" id="RYO81084.1"/>
    </source>
</evidence>
<keyword evidence="3 6" id="KW-1133">Transmembrane helix</keyword>
<organism evidence="9 10">
    <name type="scientific">Monosporascus cannonballus</name>
    <dbReference type="NCBI Taxonomy" id="155416"/>
    <lineage>
        <taxon>Eukaryota</taxon>
        <taxon>Fungi</taxon>
        <taxon>Dikarya</taxon>
        <taxon>Ascomycota</taxon>
        <taxon>Pezizomycotina</taxon>
        <taxon>Sordariomycetes</taxon>
        <taxon>Xylariomycetidae</taxon>
        <taxon>Xylariales</taxon>
        <taxon>Xylariales incertae sedis</taxon>
        <taxon>Monosporascus</taxon>
    </lineage>
</organism>
<evidence type="ECO:0000256" key="4">
    <source>
        <dbReference type="ARBA" id="ARBA00023136"/>
    </source>
</evidence>
<dbReference type="Pfam" id="PF10337">
    <property type="entry name" value="ArAE_2_N"/>
    <property type="match status" value="1"/>
</dbReference>
<dbReference type="PANTHER" id="PTHR37994">
    <property type="entry name" value="ARAE_2_N DOMAIN-CONTAINING PROTEIN-RELATED"/>
    <property type="match status" value="1"/>
</dbReference>
<comment type="caution">
    <text evidence="9">The sequence shown here is derived from an EMBL/GenBank/DDBJ whole genome shotgun (WGS) entry which is preliminary data.</text>
</comment>
<keyword evidence="4 6" id="KW-0472">Membrane</keyword>
<gene>
    <name evidence="9" type="ORF">DL762_007329</name>
</gene>
<keyword evidence="2 6" id="KW-0812">Transmembrane</keyword>
<evidence type="ECO:0000259" key="8">
    <source>
        <dbReference type="Pfam" id="PF13515"/>
    </source>
</evidence>
<feature type="transmembrane region" description="Helical" evidence="6">
    <location>
        <begin position="708"/>
        <end position="731"/>
    </location>
</feature>
<dbReference type="InterPro" id="IPR049453">
    <property type="entry name" value="Memb_transporter_dom"/>
</dbReference>
<evidence type="ECO:0000256" key="2">
    <source>
        <dbReference type="ARBA" id="ARBA00022692"/>
    </source>
</evidence>
<feature type="transmembrane region" description="Helical" evidence="6">
    <location>
        <begin position="653"/>
        <end position="675"/>
    </location>
</feature>